<evidence type="ECO:0000313" key="2">
    <source>
        <dbReference type="EMBL" id="CAF4286732.1"/>
    </source>
</evidence>
<proteinExistence type="predicted"/>
<dbReference type="EMBL" id="CAJOBG010011903">
    <property type="protein sequence ID" value="CAF4286732.1"/>
    <property type="molecule type" value="Genomic_DNA"/>
</dbReference>
<protein>
    <submittedName>
        <fullName evidence="2">Uncharacterized protein</fullName>
    </submittedName>
</protein>
<evidence type="ECO:0000256" key="1">
    <source>
        <dbReference type="SAM" id="MobiDB-lite"/>
    </source>
</evidence>
<feature type="non-terminal residue" evidence="2">
    <location>
        <position position="1"/>
    </location>
</feature>
<reference evidence="2" key="1">
    <citation type="submission" date="2021-02" db="EMBL/GenBank/DDBJ databases">
        <authorList>
            <person name="Nowell W R."/>
        </authorList>
    </citation>
    <scope>NUCLEOTIDE SEQUENCE</scope>
</reference>
<comment type="caution">
    <text evidence="2">The sequence shown here is derived from an EMBL/GenBank/DDBJ whole genome shotgun (WGS) entry which is preliminary data.</text>
</comment>
<feature type="compositionally biased region" description="Basic residues" evidence="1">
    <location>
        <begin position="1"/>
        <end position="12"/>
    </location>
</feature>
<feature type="compositionally biased region" description="Polar residues" evidence="1">
    <location>
        <begin position="13"/>
        <end position="24"/>
    </location>
</feature>
<accession>A0A820GZA7</accession>
<organism evidence="2 3">
    <name type="scientific">Rotaria magnacalcarata</name>
    <dbReference type="NCBI Taxonomy" id="392030"/>
    <lineage>
        <taxon>Eukaryota</taxon>
        <taxon>Metazoa</taxon>
        <taxon>Spiralia</taxon>
        <taxon>Gnathifera</taxon>
        <taxon>Rotifera</taxon>
        <taxon>Eurotatoria</taxon>
        <taxon>Bdelloidea</taxon>
        <taxon>Philodinida</taxon>
        <taxon>Philodinidae</taxon>
        <taxon>Rotaria</taxon>
    </lineage>
</organism>
<feature type="region of interest" description="Disordered" evidence="1">
    <location>
        <begin position="1"/>
        <end position="40"/>
    </location>
</feature>
<name>A0A820GZA7_9BILA</name>
<sequence>TPSNRLLHKRSKTAVNSSESSGIQLKSPDSESLTDDHTEE</sequence>
<gene>
    <name evidence="2" type="ORF">OVN521_LOCUS30771</name>
</gene>
<keyword evidence="3" id="KW-1185">Reference proteome</keyword>
<evidence type="ECO:0000313" key="3">
    <source>
        <dbReference type="Proteomes" id="UP000663866"/>
    </source>
</evidence>
<dbReference type="AlphaFoldDB" id="A0A820GZA7"/>
<dbReference type="Proteomes" id="UP000663866">
    <property type="component" value="Unassembled WGS sequence"/>
</dbReference>